<evidence type="ECO:0000313" key="2">
    <source>
        <dbReference type="EMBL" id="QKH87807.1"/>
    </source>
</evidence>
<reference evidence="2 3" key="1">
    <citation type="submission" date="2020-05" db="EMBL/GenBank/DDBJ databases">
        <title>FDA dAtabase for Regulatory Grade micrObial Sequences (FDA-ARGOS): Supporting development and validation of Infectious Disease Dx tests.</title>
        <authorList>
            <person name="Moreno J."/>
            <person name="Tallon L."/>
            <person name="Sadzewicz L."/>
            <person name="Zhao X."/>
            <person name="Vavikolanu K."/>
            <person name="Mehta A."/>
            <person name="Aluvathingal J."/>
            <person name="Nadendla S."/>
            <person name="Myers T."/>
            <person name="Yan Y."/>
            <person name="Sichtig H."/>
        </authorList>
    </citation>
    <scope>NUCLEOTIDE SEQUENCE [LARGE SCALE GENOMIC DNA]</scope>
    <source>
        <strain evidence="2 3">FDAARGOS_760</strain>
    </source>
</reference>
<dbReference type="EMBL" id="CP054010">
    <property type="protein sequence ID" value="QKH87807.1"/>
    <property type="molecule type" value="Genomic_DNA"/>
</dbReference>
<keyword evidence="1" id="KW-0732">Signal</keyword>
<dbReference type="AlphaFoldDB" id="A0A7D4FXE5"/>
<sequence length="187" mass="21916">MRNRIIKLFVVVIALLCSLSQHALGQRRDGFVDLYAVKKHILLPNEYDVFKCKQISDYLVSLYLCETKNDCLINLSTGYEFSYYAIGKVDFKSYWLLLYGQTDGYTLNIYLASYSKKDNRIIAKLRISEDVTGEKVMWYKLNPDKTISIYRNYEIDGEVVVKKETYRLNCTFSRADKVLSKKHINRL</sequence>
<gene>
    <name evidence="2" type="ORF">FIU21_02075</name>
</gene>
<organism evidence="2 3">
    <name type="scientific">Prevotella melaninogenica</name>
    <dbReference type="NCBI Taxonomy" id="28132"/>
    <lineage>
        <taxon>Bacteria</taxon>
        <taxon>Pseudomonadati</taxon>
        <taxon>Bacteroidota</taxon>
        <taxon>Bacteroidia</taxon>
        <taxon>Bacteroidales</taxon>
        <taxon>Prevotellaceae</taxon>
        <taxon>Prevotella</taxon>
    </lineage>
</organism>
<evidence type="ECO:0000256" key="1">
    <source>
        <dbReference type="SAM" id="SignalP"/>
    </source>
</evidence>
<accession>A0A7D4FXE5</accession>
<feature type="signal peptide" evidence="1">
    <location>
        <begin position="1"/>
        <end position="23"/>
    </location>
</feature>
<evidence type="ECO:0000313" key="3">
    <source>
        <dbReference type="Proteomes" id="UP000500843"/>
    </source>
</evidence>
<feature type="chain" id="PRO_5028914012" description="DUF4251 domain-containing protein" evidence="1">
    <location>
        <begin position="24"/>
        <end position="187"/>
    </location>
</feature>
<dbReference type="Proteomes" id="UP000500843">
    <property type="component" value="Chromosome 1"/>
</dbReference>
<protein>
    <recommendedName>
        <fullName evidence="4">DUF4251 domain-containing protein</fullName>
    </recommendedName>
</protein>
<name>A0A7D4FXE5_9BACT</name>
<proteinExistence type="predicted"/>
<evidence type="ECO:0008006" key="4">
    <source>
        <dbReference type="Google" id="ProtNLM"/>
    </source>
</evidence>
<dbReference type="RefSeq" id="WP_004359665.1">
    <property type="nucleotide sequence ID" value="NZ_CP054010.1"/>
</dbReference>